<organism evidence="1 2">
    <name type="scientific">Salinibacillus aidingensis</name>
    <dbReference type="NCBI Taxonomy" id="237684"/>
    <lineage>
        <taxon>Bacteria</taxon>
        <taxon>Bacillati</taxon>
        <taxon>Bacillota</taxon>
        <taxon>Bacilli</taxon>
        <taxon>Bacillales</taxon>
        <taxon>Bacillaceae</taxon>
        <taxon>Salinibacillus</taxon>
    </lineage>
</organism>
<proteinExistence type="predicted"/>
<evidence type="ECO:0000313" key="2">
    <source>
        <dbReference type="Proteomes" id="UP001500880"/>
    </source>
</evidence>
<reference evidence="2" key="1">
    <citation type="journal article" date="2019" name="Int. J. Syst. Evol. Microbiol.">
        <title>The Global Catalogue of Microorganisms (GCM) 10K type strain sequencing project: providing services to taxonomists for standard genome sequencing and annotation.</title>
        <authorList>
            <consortium name="The Broad Institute Genomics Platform"/>
            <consortium name="The Broad Institute Genome Sequencing Center for Infectious Disease"/>
            <person name="Wu L."/>
            <person name="Ma J."/>
        </authorList>
    </citation>
    <scope>NUCLEOTIDE SEQUENCE [LARGE SCALE GENOMIC DNA]</scope>
    <source>
        <strain evidence="2">JCM 12389</strain>
    </source>
</reference>
<protein>
    <submittedName>
        <fullName evidence="1">Uncharacterized protein</fullName>
    </submittedName>
</protein>
<name>A0ABP3KXL7_9BACI</name>
<comment type="caution">
    <text evidence="1">The sequence shown here is derived from an EMBL/GenBank/DDBJ whole genome shotgun (WGS) entry which is preliminary data.</text>
</comment>
<dbReference type="EMBL" id="BAAADO010000002">
    <property type="protein sequence ID" value="GAA0487092.1"/>
    <property type="molecule type" value="Genomic_DNA"/>
</dbReference>
<sequence length="61" mass="7044">MTGIYANLTINYCHNFMGILDNKTLVNVIIPLYNDENSVNRRNNKIELAEGHNNEYPGEKF</sequence>
<keyword evidence="2" id="KW-1185">Reference proteome</keyword>
<accession>A0ABP3KXL7</accession>
<gene>
    <name evidence="1" type="ORF">GCM10008986_10680</name>
</gene>
<evidence type="ECO:0000313" key="1">
    <source>
        <dbReference type="EMBL" id="GAA0487092.1"/>
    </source>
</evidence>
<dbReference type="Proteomes" id="UP001500880">
    <property type="component" value="Unassembled WGS sequence"/>
</dbReference>